<reference evidence="1" key="1">
    <citation type="submission" date="2014-05" db="EMBL/GenBank/DDBJ databases">
        <title>The transcriptome of the halophilic microalga Tetraselmis sp. GSL018 isolated from the Great Salt Lake, Utah.</title>
        <authorList>
            <person name="Jinkerson R.E."/>
            <person name="D'Adamo S."/>
            <person name="Posewitz M.C."/>
        </authorList>
    </citation>
    <scope>NUCLEOTIDE SEQUENCE</scope>
    <source>
        <strain evidence="1">GSL018</strain>
    </source>
</reference>
<proteinExistence type="predicted"/>
<accession>A0A061RM22</accession>
<sequence>MSAASKPSLLEALHIITNQHNLWSNVPARILVARCLSPIPVRGDQHISRRCLIVHTHIVDTCRMVLCATSKDSEQSSTAPVSVSISNCSGLQSHTQWVYPIGKFPREKQRGKMTHLQDSWDVVHLKQCCQRPPASSASSTSRLTQAEMSLHDISSFVRVPLCRRASA</sequence>
<dbReference type="EMBL" id="GBEZ01014259">
    <property type="protein sequence ID" value="JAC71804.1"/>
    <property type="molecule type" value="Transcribed_RNA"/>
</dbReference>
<evidence type="ECO:0000313" key="1">
    <source>
        <dbReference type="EMBL" id="JAC71804.1"/>
    </source>
</evidence>
<feature type="non-terminal residue" evidence="1">
    <location>
        <position position="167"/>
    </location>
</feature>
<protein>
    <submittedName>
        <fullName evidence="1">Uncharacterized protein</fullName>
    </submittedName>
</protein>
<name>A0A061RM22_9CHLO</name>
<dbReference type="AlphaFoldDB" id="A0A061RM22"/>
<organism evidence="1">
    <name type="scientific">Tetraselmis sp. GSL018</name>
    <dbReference type="NCBI Taxonomy" id="582737"/>
    <lineage>
        <taxon>Eukaryota</taxon>
        <taxon>Viridiplantae</taxon>
        <taxon>Chlorophyta</taxon>
        <taxon>core chlorophytes</taxon>
        <taxon>Chlorodendrophyceae</taxon>
        <taxon>Chlorodendrales</taxon>
        <taxon>Chlorodendraceae</taxon>
        <taxon>Tetraselmis</taxon>
    </lineage>
</organism>
<gene>
    <name evidence="1" type="ORF">TSPGSL018_1116</name>
</gene>